<accession>A0A183KZM2</accession>
<evidence type="ECO:0000313" key="1">
    <source>
        <dbReference type="EMBL" id="VDP72494.1"/>
    </source>
</evidence>
<evidence type="ECO:0000313" key="3">
    <source>
        <dbReference type="WBParaSite" id="SCUD_0002052201-mRNA-1"/>
    </source>
</evidence>
<sequence>MHAYKWNLVIMVYNTQVPGSDVLVEEFRKLQVERSAQDHPNYFE</sequence>
<reference evidence="3" key="1">
    <citation type="submission" date="2016-06" db="UniProtKB">
        <authorList>
            <consortium name="WormBaseParasite"/>
        </authorList>
    </citation>
    <scope>IDENTIFICATION</scope>
</reference>
<dbReference type="Proteomes" id="UP000279833">
    <property type="component" value="Unassembled WGS sequence"/>
</dbReference>
<dbReference type="EMBL" id="UZAK01044449">
    <property type="protein sequence ID" value="VDP72494.1"/>
    <property type="molecule type" value="Genomic_DNA"/>
</dbReference>
<evidence type="ECO:0000313" key="2">
    <source>
        <dbReference type="Proteomes" id="UP000279833"/>
    </source>
</evidence>
<dbReference type="AlphaFoldDB" id="A0A183KZM2"/>
<reference evidence="1 2" key="2">
    <citation type="submission" date="2018-11" db="EMBL/GenBank/DDBJ databases">
        <authorList>
            <consortium name="Pathogen Informatics"/>
        </authorList>
    </citation>
    <scope>NUCLEOTIDE SEQUENCE [LARGE SCALE GENOMIC DNA]</scope>
    <source>
        <strain evidence="1">Dakar</strain>
        <strain evidence="2">Dakar, Senegal</strain>
    </source>
</reference>
<organism evidence="3">
    <name type="scientific">Schistosoma curassoni</name>
    <dbReference type="NCBI Taxonomy" id="6186"/>
    <lineage>
        <taxon>Eukaryota</taxon>
        <taxon>Metazoa</taxon>
        <taxon>Spiralia</taxon>
        <taxon>Lophotrochozoa</taxon>
        <taxon>Platyhelminthes</taxon>
        <taxon>Trematoda</taxon>
        <taxon>Digenea</taxon>
        <taxon>Strigeidida</taxon>
        <taxon>Schistosomatoidea</taxon>
        <taxon>Schistosomatidae</taxon>
        <taxon>Schistosoma</taxon>
    </lineage>
</organism>
<dbReference type="WBParaSite" id="SCUD_0002052201-mRNA-1">
    <property type="protein sequence ID" value="SCUD_0002052201-mRNA-1"/>
    <property type="gene ID" value="SCUD_0002052201"/>
</dbReference>
<protein>
    <submittedName>
        <fullName evidence="3">Histone-lysine N-methyltransferase SETMAR</fullName>
    </submittedName>
</protein>
<gene>
    <name evidence="1" type="ORF">SCUD_LOCUS20520</name>
</gene>
<proteinExistence type="predicted"/>
<keyword evidence="2" id="KW-1185">Reference proteome</keyword>
<name>A0A183KZM2_9TREM</name>